<gene>
    <name evidence="5" type="ORF">GL300_21655</name>
</gene>
<dbReference type="EMBL" id="WMIG01000020">
    <property type="protein sequence ID" value="MTH61812.1"/>
    <property type="molecule type" value="Genomic_DNA"/>
</dbReference>
<dbReference type="Pfam" id="PF03328">
    <property type="entry name" value="HpcH_HpaI"/>
    <property type="match status" value="1"/>
</dbReference>
<dbReference type="AlphaFoldDB" id="A0A844HWG4"/>
<keyword evidence="6" id="KW-1185">Reference proteome</keyword>
<comment type="caution">
    <text evidence="5">The sequence shown here is derived from an EMBL/GenBank/DDBJ whole genome shotgun (WGS) entry which is preliminary data.</text>
</comment>
<dbReference type="InterPro" id="IPR015813">
    <property type="entry name" value="Pyrv/PenolPyrv_kinase-like_dom"/>
</dbReference>
<accession>A0A844HWG4</accession>
<reference evidence="5 6" key="1">
    <citation type="submission" date="2019-11" db="EMBL/GenBank/DDBJ databases">
        <authorList>
            <person name="Dong K."/>
        </authorList>
    </citation>
    <scope>NUCLEOTIDE SEQUENCE [LARGE SCALE GENOMIC DNA]</scope>
    <source>
        <strain evidence="5 6">NBRC 112902</strain>
    </source>
</reference>
<dbReference type="GO" id="GO:0016832">
    <property type="term" value="F:aldehyde-lyase activity"/>
    <property type="evidence" value="ECO:0007669"/>
    <property type="project" value="TreeGrafter"/>
</dbReference>
<evidence type="ECO:0000256" key="2">
    <source>
        <dbReference type="ARBA" id="ARBA00022723"/>
    </source>
</evidence>
<dbReference type="InterPro" id="IPR040442">
    <property type="entry name" value="Pyrv_kinase-like_dom_sf"/>
</dbReference>
<evidence type="ECO:0000313" key="5">
    <source>
        <dbReference type="EMBL" id="MTH61812.1"/>
    </source>
</evidence>
<dbReference type="Proteomes" id="UP000449846">
    <property type="component" value="Unassembled WGS sequence"/>
</dbReference>
<evidence type="ECO:0000259" key="4">
    <source>
        <dbReference type="Pfam" id="PF03328"/>
    </source>
</evidence>
<comment type="similarity">
    <text evidence="1">Belongs to the HpcH/HpaI aldolase family.</text>
</comment>
<dbReference type="PANTHER" id="PTHR30502:SF0">
    <property type="entry name" value="PHOSPHOENOLPYRUVATE CARBOXYLASE FAMILY PROTEIN"/>
    <property type="match status" value="1"/>
</dbReference>
<keyword evidence="2" id="KW-0479">Metal-binding</keyword>
<dbReference type="SUPFAM" id="SSF51621">
    <property type="entry name" value="Phosphoenolpyruvate/pyruvate domain"/>
    <property type="match status" value="1"/>
</dbReference>
<keyword evidence="3" id="KW-0456">Lyase</keyword>
<dbReference type="RefSeq" id="WP_155041764.1">
    <property type="nucleotide sequence ID" value="NZ_JBHGCD010000023.1"/>
</dbReference>
<dbReference type="PANTHER" id="PTHR30502">
    <property type="entry name" value="2-KETO-3-DEOXY-L-RHAMNONATE ALDOLASE"/>
    <property type="match status" value="1"/>
</dbReference>
<sequence>MQNISLKKWKSGTASPGAWICLSEVHTAEMLARMGFDWLCFDLQHGLISEAQLQTLIPAISGTDATPIVRVVSNDAGQIGRALDAGAHGIIVPMVNSAEEARRAASACRYPMEGTRSCGPLRGFMLDGPDYLRSANAEVACIVMIETSEGLEQVEAIAATPGVDAIFIGPMDLCFGLGLVPGDFGAPAFVAAIARIRAACAAAGKAVGLFGYSPELAGQALKDGFNFVSVGTDLGFLRQGTASAIAAAGGLGQQETRKPGGY</sequence>
<evidence type="ECO:0000313" key="6">
    <source>
        <dbReference type="Proteomes" id="UP000449846"/>
    </source>
</evidence>
<proteinExistence type="inferred from homology"/>
<dbReference type="InterPro" id="IPR005000">
    <property type="entry name" value="Aldolase/citrate-lyase_domain"/>
</dbReference>
<name>A0A844HWG4_9RHOB</name>
<dbReference type="GO" id="GO:0046872">
    <property type="term" value="F:metal ion binding"/>
    <property type="evidence" value="ECO:0007669"/>
    <property type="project" value="UniProtKB-KW"/>
</dbReference>
<evidence type="ECO:0000256" key="1">
    <source>
        <dbReference type="ARBA" id="ARBA00005568"/>
    </source>
</evidence>
<organism evidence="5 6">
    <name type="scientific">Paracoccus litorisediminis</name>
    <dbReference type="NCBI Taxonomy" id="2006130"/>
    <lineage>
        <taxon>Bacteria</taxon>
        <taxon>Pseudomonadati</taxon>
        <taxon>Pseudomonadota</taxon>
        <taxon>Alphaproteobacteria</taxon>
        <taxon>Rhodobacterales</taxon>
        <taxon>Paracoccaceae</taxon>
        <taxon>Paracoccus</taxon>
    </lineage>
</organism>
<dbReference type="Gene3D" id="3.20.20.60">
    <property type="entry name" value="Phosphoenolpyruvate-binding domains"/>
    <property type="match status" value="1"/>
</dbReference>
<feature type="domain" description="HpcH/HpaI aldolase/citrate lyase" evidence="4">
    <location>
        <begin position="18"/>
        <end position="237"/>
    </location>
</feature>
<protein>
    <recommendedName>
        <fullName evidence="4">HpcH/HpaI aldolase/citrate lyase domain-containing protein</fullName>
    </recommendedName>
</protein>
<evidence type="ECO:0000256" key="3">
    <source>
        <dbReference type="ARBA" id="ARBA00023239"/>
    </source>
</evidence>
<dbReference type="GO" id="GO:0005737">
    <property type="term" value="C:cytoplasm"/>
    <property type="evidence" value="ECO:0007669"/>
    <property type="project" value="TreeGrafter"/>
</dbReference>
<dbReference type="InterPro" id="IPR050251">
    <property type="entry name" value="HpcH-HpaI_aldolase"/>
</dbReference>
<dbReference type="OrthoDB" id="9802624at2"/>